<evidence type="ECO:0000256" key="1">
    <source>
        <dbReference type="SAM" id="Coils"/>
    </source>
</evidence>
<feature type="coiled-coil region" evidence="1">
    <location>
        <begin position="600"/>
        <end position="627"/>
    </location>
</feature>
<dbReference type="EMBL" id="KZ301976">
    <property type="protein sequence ID" value="PFH52967.1"/>
    <property type="molecule type" value="Genomic_DNA"/>
</dbReference>
<name>A0A2A9NX63_9AGAR</name>
<evidence type="ECO:0000313" key="3">
    <source>
        <dbReference type="EMBL" id="PFH52967.1"/>
    </source>
</evidence>
<accession>A0A2A9NX63</accession>
<feature type="region of interest" description="Disordered" evidence="2">
    <location>
        <begin position="30"/>
        <end position="60"/>
    </location>
</feature>
<evidence type="ECO:0000313" key="4">
    <source>
        <dbReference type="Proteomes" id="UP000242287"/>
    </source>
</evidence>
<sequence>MNQDPPLLYLSSGVSELDCLSDSDWLDIASSRESDDNDSVPSDHEEIPSIPLSRRSSVSFGSSRESAIEAWEGFVDSSDEGPQEPGMYPIQLTLVGAQTIESGPNLDLNIQEDSEDQRIKEGLEQSLISTLSASRASSSGAQTSSTHASLRDLRLSFPDPLTSSKDDLNLSRPPTPQTDEVLSEPDTSELLDTATLAQQDPSNADPCPETPPPVATQPLSHALSVDLDIILYGFSSQAKWSIVHELLQKTASFSHRDLLSSEPLSNVKYYYLHPQFQVAGSHSNTIAVYDCTEEGSLYPRSGNPDRPSLAVVFLPSPSLYALPEHTLYLPIILQHDIMDHLRGAEVTRDAAEATWKLLSVPASKTLRLNRGSMPSILSSADLPNLEPCRVNRAFQKLFLHTKKQSIKTLSDHLSSVPAVTFFALVSIVMSFTINTFFHAPETTLIPVNNSQSPGIVWGPISTEANNNITPAAAPVTPYSSALIASSLKDFALSVIKPSSTSLSIMSQVPILASSSSVTPKQPESCAETHVRLRSAKTAPSTDMILRPAATSLSYVLTKPSKQLAPITEKLSHAAPTGSALSIKMVDSLSEVFETTVNAVIEVVRNDLKELIDAVDDLMRAIHDQTKKAMEKSSDTAVMIRQHIKHRNAKARKKAREMKLKSERFLQSASEQFKETTCSMRERGEKWMWYASEHIKDRTTLAKKRAFMFRQRLVSSGTWKTYVGTHEEWVRRLRDKGGGKAHARTLKSHHVKSRGHGQRKKKKDRDISA</sequence>
<organism evidence="3 4">
    <name type="scientific">Amanita thiersii Skay4041</name>
    <dbReference type="NCBI Taxonomy" id="703135"/>
    <lineage>
        <taxon>Eukaryota</taxon>
        <taxon>Fungi</taxon>
        <taxon>Dikarya</taxon>
        <taxon>Basidiomycota</taxon>
        <taxon>Agaricomycotina</taxon>
        <taxon>Agaricomycetes</taxon>
        <taxon>Agaricomycetidae</taxon>
        <taxon>Agaricales</taxon>
        <taxon>Pluteineae</taxon>
        <taxon>Amanitaceae</taxon>
        <taxon>Amanita</taxon>
    </lineage>
</organism>
<feature type="compositionally biased region" description="Low complexity" evidence="2">
    <location>
        <begin position="131"/>
        <end position="148"/>
    </location>
</feature>
<dbReference type="AlphaFoldDB" id="A0A2A9NX63"/>
<keyword evidence="4" id="KW-1185">Reference proteome</keyword>
<protein>
    <submittedName>
        <fullName evidence="3">Uncharacterized protein</fullName>
    </submittedName>
</protein>
<feature type="compositionally biased region" description="Basic residues" evidence="2">
    <location>
        <begin position="738"/>
        <end position="762"/>
    </location>
</feature>
<dbReference type="Proteomes" id="UP000242287">
    <property type="component" value="Unassembled WGS sequence"/>
</dbReference>
<feature type="region of interest" description="Disordered" evidence="2">
    <location>
        <begin position="131"/>
        <end position="186"/>
    </location>
</feature>
<reference evidence="3 4" key="1">
    <citation type="submission" date="2014-02" db="EMBL/GenBank/DDBJ databases">
        <title>Transposable element dynamics among asymbiotic and ectomycorrhizal Amanita fungi.</title>
        <authorList>
            <consortium name="DOE Joint Genome Institute"/>
            <person name="Hess J."/>
            <person name="Skrede I."/>
            <person name="Wolfe B."/>
            <person name="LaButti K."/>
            <person name="Ohm R.A."/>
            <person name="Grigoriev I.V."/>
            <person name="Pringle A."/>
        </authorList>
    </citation>
    <scope>NUCLEOTIDE SEQUENCE [LARGE SCALE GENOMIC DNA]</scope>
    <source>
        <strain evidence="3 4">SKay4041</strain>
    </source>
</reference>
<gene>
    <name evidence="3" type="ORF">AMATHDRAFT_1699</name>
</gene>
<evidence type="ECO:0000256" key="2">
    <source>
        <dbReference type="SAM" id="MobiDB-lite"/>
    </source>
</evidence>
<keyword evidence="1" id="KW-0175">Coiled coil</keyword>
<proteinExistence type="predicted"/>
<feature type="region of interest" description="Disordered" evidence="2">
    <location>
        <begin position="734"/>
        <end position="768"/>
    </location>
</feature>
<dbReference type="OrthoDB" id="3256495at2759"/>